<gene>
    <name evidence="1" type="ORF">IAC47_01340</name>
</gene>
<dbReference type="EMBL" id="DXGG01000048">
    <property type="protein sequence ID" value="HIW86909.1"/>
    <property type="molecule type" value="Genomic_DNA"/>
</dbReference>
<organism evidence="1 2">
    <name type="scientific">Candidatus Onthomorpha intestinigallinarum</name>
    <dbReference type="NCBI Taxonomy" id="2840880"/>
    <lineage>
        <taxon>Bacteria</taxon>
        <taxon>Pseudomonadati</taxon>
        <taxon>Bacteroidota</taxon>
        <taxon>Bacteroidia</taxon>
        <taxon>Bacteroidales</taxon>
        <taxon>Candidatus Onthomorpha</taxon>
    </lineage>
</organism>
<evidence type="ECO:0000313" key="1">
    <source>
        <dbReference type="EMBL" id="HIW86909.1"/>
    </source>
</evidence>
<dbReference type="AlphaFoldDB" id="A0A9D1UGF4"/>
<dbReference type="InterPro" id="IPR011990">
    <property type="entry name" value="TPR-like_helical_dom_sf"/>
</dbReference>
<evidence type="ECO:0000313" key="2">
    <source>
        <dbReference type="Proteomes" id="UP000824267"/>
    </source>
</evidence>
<dbReference type="Gene3D" id="1.25.40.10">
    <property type="entry name" value="Tetratricopeptide repeat domain"/>
    <property type="match status" value="1"/>
</dbReference>
<sequence>KHNSDNDIYARWIELKTLVKQNTEVVEFMVPRMSDWYYRKAVSAKINKQPKQAHAYIQKSLEINPLNVMANYELAQITLDSGQITNTTNRLTDILHKMNPSEEESMLCKNLLAYTYDKNLLMSLSFIKQGKYAYAVDILKELEEYCKNDPLSICNNSVISKNLNICQNNIYKDHISISKKALEKGRSDVAGDFLTDTYDYFQRNREAITDTSDFDQIVKVVVNSYIAQAKSMPEAKNNEARMDLLHKATELAAMLSGEFEDNVLKQIAALQGSIQQSDPVLDSIEANSPNTGYAEQFPDYMKDTVSDADKMVEQIEKDFIPSSENKLPEKSVAVANTKTPNLSKAINNKFFETLSYLKVNNYDKALEVLESANELAQIDAEKAEVEKMYIAAIREVTARRMHSAEYAIFQGEVEKADSLVNRTEELLTKYDMRNDSVIVTIMNGYLRAIDKKVCMKKQEEINVMVYNIIDCIRKNDFFLAEDYINRAMQIKGSSECRLDKSRLRALKRQIEQPLEYVRTKDRVMERLYEKDTMGFLKDYADLEQFYVVHNLKEMSVQHQPIRSLLYGFGDDNLAIRAIEQCMKYRQYEQSVEALATLKDLGYKARHTKKIQRKIGEMMGLENSKHSDKTNQYNRITDKYGNDKWFKYLIKSYRKSFEKWKRDNR</sequence>
<dbReference type="Proteomes" id="UP000824267">
    <property type="component" value="Unassembled WGS sequence"/>
</dbReference>
<proteinExistence type="predicted"/>
<comment type="caution">
    <text evidence="1">The sequence shown here is derived from an EMBL/GenBank/DDBJ whole genome shotgun (WGS) entry which is preliminary data.</text>
</comment>
<reference evidence="1" key="1">
    <citation type="journal article" date="2021" name="PeerJ">
        <title>Extensive microbial diversity within the chicken gut microbiome revealed by metagenomics and culture.</title>
        <authorList>
            <person name="Gilroy R."/>
            <person name="Ravi A."/>
            <person name="Getino M."/>
            <person name="Pursley I."/>
            <person name="Horton D.L."/>
            <person name="Alikhan N.F."/>
            <person name="Baker D."/>
            <person name="Gharbi K."/>
            <person name="Hall N."/>
            <person name="Watson M."/>
            <person name="Adriaenssens E.M."/>
            <person name="Foster-Nyarko E."/>
            <person name="Jarju S."/>
            <person name="Secka A."/>
            <person name="Antonio M."/>
            <person name="Oren A."/>
            <person name="Chaudhuri R.R."/>
            <person name="La Ragione R."/>
            <person name="Hildebrand F."/>
            <person name="Pallen M.J."/>
        </authorList>
    </citation>
    <scope>NUCLEOTIDE SEQUENCE</scope>
    <source>
        <strain evidence="1">Gambia16-930</strain>
    </source>
</reference>
<feature type="non-terminal residue" evidence="1">
    <location>
        <position position="1"/>
    </location>
</feature>
<dbReference type="SUPFAM" id="SSF48452">
    <property type="entry name" value="TPR-like"/>
    <property type="match status" value="1"/>
</dbReference>
<name>A0A9D1UGF4_9BACT</name>
<reference evidence="1" key="2">
    <citation type="submission" date="2021-04" db="EMBL/GenBank/DDBJ databases">
        <authorList>
            <person name="Gilroy R."/>
        </authorList>
    </citation>
    <scope>NUCLEOTIDE SEQUENCE</scope>
    <source>
        <strain evidence="1">Gambia16-930</strain>
    </source>
</reference>
<protein>
    <submittedName>
        <fullName evidence="1">Uncharacterized protein</fullName>
    </submittedName>
</protein>
<accession>A0A9D1UGF4</accession>